<dbReference type="OrthoDB" id="3678961at2759"/>
<dbReference type="EMBL" id="KQ085955">
    <property type="protein sequence ID" value="KLO13688.1"/>
    <property type="molecule type" value="Genomic_DNA"/>
</dbReference>
<reference evidence="2 3" key="1">
    <citation type="submission" date="2015-04" db="EMBL/GenBank/DDBJ databases">
        <title>Complete genome sequence of Schizopora paradoxa KUC8140, a cosmopolitan wood degrader in East Asia.</title>
        <authorList>
            <consortium name="DOE Joint Genome Institute"/>
            <person name="Min B."/>
            <person name="Park H."/>
            <person name="Jang Y."/>
            <person name="Kim J.-J."/>
            <person name="Kim K.H."/>
            <person name="Pangilinan J."/>
            <person name="Lipzen A."/>
            <person name="Riley R."/>
            <person name="Grigoriev I.V."/>
            <person name="Spatafora J.W."/>
            <person name="Choi I.-G."/>
        </authorList>
    </citation>
    <scope>NUCLEOTIDE SEQUENCE [LARGE SCALE GENOMIC DNA]</scope>
    <source>
        <strain evidence="2 3">KUC8140</strain>
    </source>
</reference>
<name>A0A0H2RW80_9AGAM</name>
<proteinExistence type="predicted"/>
<evidence type="ECO:0000313" key="2">
    <source>
        <dbReference type="EMBL" id="KLO13688.1"/>
    </source>
</evidence>
<dbReference type="SUPFAM" id="SSF56973">
    <property type="entry name" value="Aerolisin/ETX pore-forming domain"/>
    <property type="match status" value="1"/>
</dbReference>
<dbReference type="Proteomes" id="UP000053477">
    <property type="component" value="Unassembled WGS sequence"/>
</dbReference>
<keyword evidence="3" id="KW-1185">Reference proteome</keyword>
<organism evidence="2 3">
    <name type="scientific">Schizopora paradoxa</name>
    <dbReference type="NCBI Taxonomy" id="27342"/>
    <lineage>
        <taxon>Eukaryota</taxon>
        <taxon>Fungi</taxon>
        <taxon>Dikarya</taxon>
        <taxon>Basidiomycota</taxon>
        <taxon>Agaricomycotina</taxon>
        <taxon>Agaricomycetes</taxon>
        <taxon>Hymenochaetales</taxon>
        <taxon>Schizoporaceae</taxon>
        <taxon>Schizopora</taxon>
    </lineage>
</organism>
<dbReference type="InParanoid" id="A0A0H2RW80"/>
<evidence type="ECO:0000256" key="1">
    <source>
        <dbReference type="SAM" id="MobiDB-lite"/>
    </source>
</evidence>
<feature type="region of interest" description="Disordered" evidence="1">
    <location>
        <begin position="1"/>
        <end position="25"/>
    </location>
</feature>
<accession>A0A0H2RW80</accession>
<gene>
    <name evidence="2" type="ORF">SCHPADRAFT_348508</name>
</gene>
<dbReference type="AlphaFoldDB" id="A0A0H2RW80"/>
<evidence type="ECO:0000313" key="3">
    <source>
        <dbReference type="Proteomes" id="UP000053477"/>
    </source>
</evidence>
<sequence length="257" mass="28751">MVDIVSGEPTANEPRASDQLKPSDVGNVPKYLKTTMSKPTLCFQGQLPLYDFPHAESLYAICHTYLDHVENIQLNQWHNNSDSPQQYALQCTYGFIADSGALLSESINLCATFKGLSVGVETDGKTFTSTETTESKVCSVQVTVSPNSDLWLYQRRYVFHTKMTWILDAWGGLWNVGSKRGYHVQEGTCVIHIDTLDFITTKTKLAGEQTVLWPSETWDSLKTVSARVANQTKEWLDLTEKCRSSLEKIGIDGSQQV</sequence>
<protein>
    <submittedName>
        <fullName evidence="2">Uncharacterized protein</fullName>
    </submittedName>
</protein>